<keyword evidence="2" id="KW-1185">Reference proteome</keyword>
<dbReference type="InterPro" id="IPR013321">
    <property type="entry name" value="Arc_rbn_hlx_hlx"/>
</dbReference>
<dbReference type="InterPro" id="IPR010985">
    <property type="entry name" value="Ribbon_hlx_hlx"/>
</dbReference>
<gene>
    <name evidence="1" type="ORF">CA54_27400</name>
</gene>
<sequence>MDSRRSNRQSYAMAYSLQFLANSLLNFVVQPSRTGASSLAKRDSFLLRADPQVLDAVRRWADDELRSINGQIEYLLRQALRDAGRLPGDKPSVEDDRQS</sequence>
<dbReference type="EMBL" id="SJPP01000001">
    <property type="protein sequence ID" value="TWU13898.1"/>
    <property type="molecule type" value="Genomic_DNA"/>
</dbReference>
<evidence type="ECO:0008006" key="3">
    <source>
        <dbReference type="Google" id="ProtNLM"/>
    </source>
</evidence>
<evidence type="ECO:0000313" key="2">
    <source>
        <dbReference type="Proteomes" id="UP000320735"/>
    </source>
</evidence>
<dbReference type="GO" id="GO:0006355">
    <property type="term" value="P:regulation of DNA-templated transcription"/>
    <property type="evidence" value="ECO:0007669"/>
    <property type="project" value="InterPro"/>
</dbReference>
<dbReference type="SUPFAM" id="SSF47598">
    <property type="entry name" value="Ribbon-helix-helix"/>
    <property type="match status" value="1"/>
</dbReference>
<evidence type="ECO:0000313" key="1">
    <source>
        <dbReference type="EMBL" id="TWU13898.1"/>
    </source>
</evidence>
<accession>A0A5C6BPB3</accession>
<dbReference type="Proteomes" id="UP000320735">
    <property type="component" value="Unassembled WGS sequence"/>
</dbReference>
<dbReference type="AlphaFoldDB" id="A0A5C6BPB3"/>
<comment type="caution">
    <text evidence="1">The sequence shown here is derived from an EMBL/GenBank/DDBJ whole genome shotgun (WGS) entry which is preliminary data.</text>
</comment>
<proteinExistence type="predicted"/>
<protein>
    <recommendedName>
        <fullName evidence="3">Arc-like DNA binding domain-containing protein</fullName>
    </recommendedName>
</protein>
<reference evidence="1 2" key="1">
    <citation type="submission" date="2019-02" db="EMBL/GenBank/DDBJ databases">
        <title>Deep-cultivation of Planctomycetes and their phenomic and genomic characterization uncovers novel biology.</title>
        <authorList>
            <person name="Wiegand S."/>
            <person name="Jogler M."/>
            <person name="Boedeker C."/>
            <person name="Pinto D."/>
            <person name="Vollmers J."/>
            <person name="Rivas-Marin E."/>
            <person name="Kohn T."/>
            <person name="Peeters S.H."/>
            <person name="Heuer A."/>
            <person name="Rast P."/>
            <person name="Oberbeckmann S."/>
            <person name="Bunk B."/>
            <person name="Jeske O."/>
            <person name="Meyerdierks A."/>
            <person name="Storesund J.E."/>
            <person name="Kallscheuer N."/>
            <person name="Luecker S."/>
            <person name="Lage O.M."/>
            <person name="Pohl T."/>
            <person name="Merkel B.J."/>
            <person name="Hornburger P."/>
            <person name="Mueller R.-W."/>
            <person name="Bruemmer F."/>
            <person name="Labrenz M."/>
            <person name="Spormann A.M."/>
            <person name="Op Den Camp H."/>
            <person name="Overmann J."/>
            <person name="Amann R."/>
            <person name="Jetten M.S.M."/>
            <person name="Mascher T."/>
            <person name="Medema M.H."/>
            <person name="Devos D.P."/>
            <person name="Kaster A.-K."/>
            <person name="Ovreas L."/>
            <person name="Rohde M."/>
            <person name="Galperin M.Y."/>
            <person name="Jogler C."/>
        </authorList>
    </citation>
    <scope>NUCLEOTIDE SEQUENCE [LARGE SCALE GENOMIC DNA]</scope>
    <source>
        <strain evidence="1 2">CA54</strain>
    </source>
</reference>
<dbReference type="Gene3D" id="1.10.1220.10">
    <property type="entry name" value="Met repressor-like"/>
    <property type="match status" value="1"/>
</dbReference>
<organism evidence="1 2">
    <name type="scientific">Symmachiella macrocystis</name>
    <dbReference type="NCBI Taxonomy" id="2527985"/>
    <lineage>
        <taxon>Bacteria</taxon>
        <taxon>Pseudomonadati</taxon>
        <taxon>Planctomycetota</taxon>
        <taxon>Planctomycetia</taxon>
        <taxon>Planctomycetales</taxon>
        <taxon>Planctomycetaceae</taxon>
        <taxon>Symmachiella</taxon>
    </lineage>
</organism>
<name>A0A5C6BPB3_9PLAN</name>